<dbReference type="CDD" id="cd17325">
    <property type="entry name" value="MFS_MdtG_SLC18_like"/>
    <property type="match status" value="1"/>
</dbReference>
<dbReference type="InterPro" id="IPR036259">
    <property type="entry name" value="MFS_trans_sf"/>
</dbReference>
<feature type="compositionally biased region" description="Polar residues" evidence="5">
    <location>
        <begin position="698"/>
        <end position="709"/>
    </location>
</feature>
<feature type="transmembrane region" description="Helical" evidence="6">
    <location>
        <begin position="314"/>
        <end position="338"/>
    </location>
</feature>
<dbReference type="Pfam" id="PF00415">
    <property type="entry name" value="RCC1"/>
    <property type="match status" value="5"/>
</dbReference>
<feature type="region of interest" description="Disordered" evidence="5">
    <location>
        <begin position="28"/>
        <end position="55"/>
    </location>
</feature>
<feature type="transmembrane region" description="Helical" evidence="6">
    <location>
        <begin position="279"/>
        <end position="302"/>
    </location>
</feature>
<evidence type="ECO:0000256" key="4">
    <source>
        <dbReference type="SAM" id="Coils"/>
    </source>
</evidence>
<feature type="coiled-coil region" evidence="4">
    <location>
        <begin position="1341"/>
        <end position="1372"/>
    </location>
</feature>
<feature type="compositionally biased region" description="Basic and acidic residues" evidence="5">
    <location>
        <begin position="856"/>
        <end position="866"/>
    </location>
</feature>
<evidence type="ECO:0000256" key="6">
    <source>
        <dbReference type="SAM" id="Phobius"/>
    </source>
</evidence>
<reference evidence="8 9" key="1">
    <citation type="submission" date="2024-02" db="EMBL/GenBank/DDBJ databases">
        <authorList>
            <person name="Chen Y."/>
            <person name="Shah S."/>
            <person name="Dougan E. K."/>
            <person name="Thang M."/>
            <person name="Chan C."/>
        </authorList>
    </citation>
    <scope>NUCLEOTIDE SEQUENCE [LARGE SCALE GENOMIC DNA]</scope>
</reference>
<keyword evidence="9" id="KW-1185">Reference proteome</keyword>
<accession>A0ABP0MQU5</accession>
<feature type="repeat" description="RCC1" evidence="3">
    <location>
        <begin position="1024"/>
        <end position="1080"/>
    </location>
</feature>
<comment type="caution">
    <text evidence="8">The sequence shown here is derived from an EMBL/GenBank/DDBJ whole genome shotgun (WGS) entry which is preliminary data.</text>
</comment>
<dbReference type="PROSITE" id="PS50012">
    <property type="entry name" value="RCC1_3"/>
    <property type="match status" value="6"/>
</dbReference>
<evidence type="ECO:0000313" key="8">
    <source>
        <dbReference type="EMBL" id="CAK9053212.1"/>
    </source>
</evidence>
<dbReference type="Gene3D" id="1.20.1250.20">
    <property type="entry name" value="MFS general substrate transporter like domains"/>
    <property type="match status" value="1"/>
</dbReference>
<dbReference type="PANTHER" id="PTHR22870">
    <property type="entry name" value="REGULATOR OF CHROMOSOME CONDENSATION"/>
    <property type="match status" value="1"/>
</dbReference>
<dbReference type="SUPFAM" id="SSF103473">
    <property type="entry name" value="MFS general substrate transporter"/>
    <property type="match status" value="1"/>
</dbReference>
<evidence type="ECO:0000313" key="9">
    <source>
        <dbReference type="Proteomes" id="UP001642484"/>
    </source>
</evidence>
<proteinExistence type="predicted"/>
<name>A0ABP0MQU5_9DINO</name>
<feature type="transmembrane region" description="Helical" evidence="6">
    <location>
        <begin position="234"/>
        <end position="258"/>
    </location>
</feature>
<gene>
    <name evidence="8" type="ORF">CCMP2556_LOCUS26750</name>
</gene>
<evidence type="ECO:0000256" key="1">
    <source>
        <dbReference type="ARBA" id="ARBA00004141"/>
    </source>
</evidence>
<feature type="compositionally biased region" description="Low complexity" evidence="5">
    <location>
        <begin position="596"/>
        <end position="609"/>
    </location>
</feature>
<organism evidence="8 9">
    <name type="scientific">Durusdinium trenchii</name>
    <dbReference type="NCBI Taxonomy" id="1381693"/>
    <lineage>
        <taxon>Eukaryota</taxon>
        <taxon>Sar</taxon>
        <taxon>Alveolata</taxon>
        <taxon>Dinophyceae</taxon>
        <taxon>Suessiales</taxon>
        <taxon>Symbiodiniaceae</taxon>
        <taxon>Durusdinium</taxon>
    </lineage>
</organism>
<dbReference type="EMBL" id="CAXAMN010018890">
    <property type="protein sequence ID" value="CAK9053212.1"/>
    <property type="molecule type" value="Genomic_DNA"/>
</dbReference>
<feature type="region of interest" description="Disordered" evidence="5">
    <location>
        <begin position="856"/>
        <end position="893"/>
    </location>
</feature>
<comment type="subcellular location">
    <subcellularLocation>
        <location evidence="1">Membrane</location>
        <topology evidence="1">Multi-pass membrane protein</topology>
    </subcellularLocation>
</comment>
<keyword evidence="4" id="KW-0175">Coiled coil</keyword>
<evidence type="ECO:0000256" key="2">
    <source>
        <dbReference type="ARBA" id="ARBA00022737"/>
    </source>
</evidence>
<evidence type="ECO:0000259" key="7">
    <source>
        <dbReference type="PROSITE" id="PS50850"/>
    </source>
</evidence>
<dbReference type="SUPFAM" id="SSF50985">
    <property type="entry name" value="RCC1/BLIP-II"/>
    <property type="match status" value="1"/>
</dbReference>
<feature type="repeat" description="RCC1" evidence="3">
    <location>
        <begin position="972"/>
        <end position="1020"/>
    </location>
</feature>
<feature type="region of interest" description="Disordered" evidence="5">
    <location>
        <begin position="596"/>
        <end position="647"/>
    </location>
</feature>
<feature type="compositionally biased region" description="Basic and acidic residues" evidence="5">
    <location>
        <begin position="684"/>
        <end position="697"/>
    </location>
</feature>
<protein>
    <recommendedName>
        <fullName evidence="7">Major facilitator superfamily (MFS) profile domain-containing protein</fullName>
    </recommendedName>
</protein>
<feature type="repeat" description="RCC1" evidence="3">
    <location>
        <begin position="1245"/>
        <end position="1301"/>
    </location>
</feature>
<dbReference type="PANTHER" id="PTHR22870:SF408">
    <property type="entry name" value="OS09G0560450 PROTEIN"/>
    <property type="match status" value="1"/>
</dbReference>
<feature type="repeat" description="RCC1" evidence="3">
    <location>
        <begin position="1094"/>
        <end position="1143"/>
    </location>
</feature>
<feature type="transmembrane region" description="Helical" evidence="6">
    <location>
        <begin position="656"/>
        <end position="679"/>
    </location>
</feature>
<sequence>MVKNQKLWREIQLQYAKLCEDELGSEVFAPPPSSHSPRGPAVAAGSESGTGPETGAVTAVEGAKLKPLFYRNGLELKHWVLTCCALVVMCEWLDRSVLSIALESMKPDFQMNDVQVGLLASSSLWIVPLATGPVGRLADRVPRAKLLGAGVFLWSLSTLATGLSGSFEVAILCRLAAGVANCAGYPVALALLCDHFAAEELSTAMGFYHAGSALGGLVGFALGGSLISKYGWRSAFALLGAPQVAVSFLLLCTVPNSYSSKPDGHWASDLKALLSRPPVRLLLLGALLTGLLSGQGRFLSAFIERKHGLQPSDIGLVLGPTLGVAGVLGGFAAGHFIDHCFQKRGGSLRVNLYFASFGDALGLLLGIAVFEASSFGKLVLFAALGVLAGTLRQGVQAVVQEEGTGLRGTLQGMLETCWSVGTGLGPILVGWTSDLSKASATCDDACALQKALLSFGSAGITLRGATYLACAWSLEPHALRAEPHAVAESPETPTVLGKPTGETAEKGDAWNHRMMRKNAEGDSGLQHLEVTANGSLAQQPVVMAPAMSGMSGTNMMSGSNMGQVPFVSNAAPTLAPTTTTTVATTTAAATTAAATTAAATTAASTTEATTTEDKKEEKASNATGNSTDKMIVSAEAPPAQEDAIEKKEADRDARSLMWMVGSFLCLMIFVGCGVLFLRWRDDDKRPGAREDDRRKSADSQVNRFATSSRGYKKNTRSSKLEPPGEPQAQAPAADPKSGSGGDGEASMQRRSSYRERRSKSAERNSPSEGEAKTLKAASPGRRASSRPQSTPESPPVTEAPASPDAEPKASSYRARREASRSREKGGSGAKAPEAKACGASGGFSTVGADKRRSCVDRDAPVDRDASEGSWWGESKLNNREPDAESLKSWPSPSGEEVDAFDVVELSCSTTHCFARTAGGHIYGWGSNSYGELGFADDSQSYFWVPKELMIPGKNIKQVCCGQEFTLAITFTGEIWSWGKGSEGQLGLGHCRDEGQPCRIGLENVLSCAAGEQHSAAIAESTDGRVLYTWGMADSGMLGLGGFITCGPCSMPTQVEFDFGKNMYPTTVRCGPSHTGVICNSTAVVKTRREAEEDNALYTFGNGWYGRLGLGDTKSQFHPMRVKLPKSLRDVSLGTDHTAAITWAHELYAWGKASLLGEVQHVLNPKKFSIEGSSEFRNVVCGGNETFVIDQQGRLFAWGANQCGQLGIGQQAGSFVQTASHVKPIHDPVASVVSGDTFTIARLVNGDVLAWGSQSCGRLGLVEVKEERICWDPSLVVATWSTAAAVSAKKTGRKNRKSMGSVRTDTTDAEEVPQAKQTAGKDKTANVVSFVMLQTVLQQESNDHSSAELKRYAEQLEQTAKEIVWDIQKLKKEEEPLLKLEAQLSDSLKMNLRWFRGLVVPDASTTLLDARLPHHLATYARMCWILQQQTTYLTQLSQYLHGFEADIFLETVDALFGDVNDERQLHLFNSLQTRMIAKEAENAGGSPEKFMDKRDSIGFMVFSRRFLRQAFAKDVLWPFLGSKDSILELVGSISSSANSTGFCLSYADFKEKLGADGRGKDEVELNNLYSGSLKAFRDFLTGGFLDIIRKIQLPRSMQLALRQVALASQRWKDSSLLADIEKEQRPYQPALRLFCYGIIEPIMRDGAQYAVPANFLKKSAADYKPDDPQIASNFDCIADFLDKMLSNTIDPKEKALISAARLIKEELLAYVRRQSEVEDTTGPDILGATLQSHYSREKSFVTMSQAHIMKLSNLLLEWSNKLRIKEHDQLDACVKSIPEWNKETITISERYEVRLNFEINTRFMITEEEIRLCKQSMCPLPEWACSANASHRLVYIEEEATGNDQGAFFESLFQRLGPLESKNFATLRLELMERRQQLASGGSDEEGYLQMINDLDTAVQQITELMDVGAEPRQLLDLLVERVRVRQRQFRYLEMTDSHLKSILERQGEYKKDLKLQMTELKDAVDFSLSMKLPQTLQQACHDFGVTSSFQIIQKKMEFVPTLMATKDMAEIGCSYIPMATYPVAKLKKMKVLVEVCPPHNALQKMMEITFKKLDAQAVEITVSVAQGSNKNVIKKITLEPAKLKQLRAAKNDEIAEFGIPGEAPFMTCNASNFVSLGARIRQIILHIKSTAFFAGLCRQFRPVFFRGFSVHPSNGH</sequence>
<feature type="region of interest" description="Disordered" evidence="5">
    <location>
        <begin position="1290"/>
        <end position="1318"/>
    </location>
</feature>
<feature type="region of interest" description="Disordered" evidence="5">
    <location>
        <begin position="684"/>
        <end position="843"/>
    </location>
</feature>
<feature type="repeat" description="RCC1" evidence="3">
    <location>
        <begin position="919"/>
        <end position="971"/>
    </location>
</feature>
<feature type="region of interest" description="Disordered" evidence="5">
    <location>
        <begin position="484"/>
        <end position="505"/>
    </location>
</feature>
<feature type="transmembrane region" description="Helical" evidence="6">
    <location>
        <begin position="205"/>
        <end position="228"/>
    </location>
</feature>
<feature type="transmembrane region" description="Helical" evidence="6">
    <location>
        <begin position="350"/>
        <end position="369"/>
    </location>
</feature>
<keyword evidence="6" id="KW-0812">Transmembrane</keyword>
<feature type="compositionally biased region" description="Basic and acidic residues" evidence="5">
    <location>
        <begin position="876"/>
        <end position="885"/>
    </location>
</feature>
<evidence type="ECO:0000256" key="3">
    <source>
        <dbReference type="PROSITE-ProRule" id="PRU00235"/>
    </source>
</evidence>
<dbReference type="Pfam" id="PF07690">
    <property type="entry name" value="MFS_1"/>
    <property type="match status" value="1"/>
</dbReference>
<feature type="compositionally biased region" description="Basic and acidic residues" evidence="5">
    <location>
        <begin position="814"/>
        <end position="825"/>
    </location>
</feature>
<dbReference type="Gene3D" id="2.130.10.30">
    <property type="entry name" value="Regulator of chromosome condensation 1/beta-lactamase-inhibitor protein II"/>
    <property type="match status" value="2"/>
</dbReference>
<keyword evidence="6" id="KW-0472">Membrane</keyword>
<dbReference type="PRINTS" id="PR00633">
    <property type="entry name" value="RCCNDNSATION"/>
</dbReference>
<feature type="compositionally biased region" description="Basic and acidic residues" evidence="5">
    <location>
        <begin position="752"/>
        <end position="762"/>
    </location>
</feature>
<dbReference type="InterPro" id="IPR009091">
    <property type="entry name" value="RCC1/BLIP-II"/>
</dbReference>
<dbReference type="InterPro" id="IPR020846">
    <property type="entry name" value="MFS_dom"/>
</dbReference>
<keyword evidence="6" id="KW-1133">Transmembrane helix</keyword>
<keyword evidence="2" id="KW-0677">Repeat</keyword>
<dbReference type="Proteomes" id="UP001642484">
    <property type="component" value="Unassembled WGS sequence"/>
</dbReference>
<feature type="transmembrane region" description="Helical" evidence="6">
    <location>
        <begin position="146"/>
        <end position="163"/>
    </location>
</feature>
<dbReference type="PROSITE" id="PS50850">
    <property type="entry name" value="MFS"/>
    <property type="match status" value="1"/>
</dbReference>
<dbReference type="InterPro" id="IPR011701">
    <property type="entry name" value="MFS"/>
</dbReference>
<evidence type="ECO:0000256" key="5">
    <source>
        <dbReference type="SAM" id="MobiDB-lite"/>
    </source>
</evidence>
<dbReference type="InterPro" id="IPR051210">
    <property type="entry name" value="Ub_ligase/GEF_domain"/>
</dbReference>
<feature type="domain" description="Major facilitator superfamily (MFS) profile" evidence="7">
    <location>
        <begin position="80"/>
        <end position="481"/>
    </location>
</feature>
<feature type="repeat" description="RCC1" evidence="3">
    <location>
        <begin position="1192"/>
        <end position="1244"/>
    </location>
</feature>
<dbReference type="InterPro" id="IPR000408">
    <property type="entry name" value="Reg_chr_condens"/>
</dbReference>